<comment type="caution">
    <text evidence="2">The sequence shown here is derived from an EMBL/GenBank/DDBJ whole genome shotgun (WGS) entry which is preliminary data.</text>
</comment>
<dbReference type="Proteomes" id="UP000315369">
    <property type="component" value="Unassembled WGS sequence"/>
</dbReference>
<evidence type="ECO:0000313" key="3">
    <source>
        <dbReference type="Proteomes" id="UP000315369"/>
    </source>
</evidence>
<gene>
    <name evidence="2" type="ORF">FJV41_02800</name>
</gene>
<feature type="region of interest" description="Disordered" evidence="1">
    <location>
        <begin position="86"/>
        <end position="106"/>
    </location>
</feature>
<evidence type="ECO:0000313" key="2">
    <source>
        <dbReference type="EMBL" id="TQF17553.1"/>
    </source>
</evidence>
<dbReference type="OrthoDB" id="5379552at2"/>
<protein>
    <submittedName>
        <fullName evidence="2">Uncharacterized protein</fullName>
    </submittedName>
</protein>
<dbReference type="EMBL" id="VIFM01000006">
    <property type="protein sequence ID" value="TQF17553.1"/>
    <property type="molecule type" value="Genomic_DNA"/>
</dbReference>
<organism evidence="2 3">
    <name type="scientific">Myxococcus llanfairpwllgwyngyllgogerychwyrndrobwllllantysiliogogogochensis</name>
    <dbReference type="NCBI Taxonomy" id="2590453"/>
    <lineage>
        <taxon>Bacteria</taxon>
        <taxon>Pseudomonadati</taxon>
        <taxon>Myxococcota</taxon>
        <taxon>Myxococcia</taxon>
        <taxon>Myxococcales</taxon>
        <taxon>Cystobacterineae</taxon>
        <taxon>Myxococcaceae</taxon>
        <taxon>Myxococcus</taxon>
    </lineage>
</organism>
<dbReference type="AlphaFoldDB" id="A0A540X8B9"/>
<keyword evidence="3" id="KW-1185">Reference proteome</keyword>
<accession>A0A540X8B9</accession>
<sequence>MSYRSVRGLLDLVSLPLRSLPLSVLALGGLLLAPSARAAAEPGEGEEGPVATITSLKLEEGALRVGILWSDKQALPEGAKLVSYDGKDSANDSVEVSPQPGKESEVKLEKALLRPWETGWNQRLVLVDTKDPKAEPLATLPITVNLDCTDGDDKCTLTVAPGAASNSDVVHLSAELDEVITKLEESNPDKEIDLIEAVKANNPRLLGEALAYTHAMSKYMLSGPCTCVWQAVYTHSPAFLGYGINFTNASGTLAGWNGPGAKHSLVAIGGNASGIATSVTGISQVRLKLNCTKWVFYYYKDIILNWPWGKVIVIPFPFPRLVPCISSCTARFDHQGRVSGSTFVTYTSPGSSATAKEQAVYRVDGTPLLTPSASQGGSFNQINGATVFSNIGSTGRVDSYGYVQAAATFPYFASASVANGHSIAIHGYARCPYGPNGHAAVWTYGTSQGIPQTNSLRSSIQNFFLQWGILTLP</sequence>
<evidence type="ECO:0000256" key="1">
    <source>
        <dbReference type="SAM" id="MobiDB-lite"/>
    </source>
</evidence>
<proteinExistence type="predicted"/>
<reference evidence="2 3" key="1">
    <citation type="submission" date="2019-06" db="EMBL/GenBank/DDBJ databases">
        <authorList>
            <person name="Livingstone P."/>
            <person name="Whitworth D."/>
        </authorList>
    </citation>
    <scope>NUCLEOTIDE SEQUENCE [LARGE SCALE GENOMIC DNA]</scope>
    <source>
        <strain evidence="2 3">AM401</strain>
    </source>
</reference>
<dbReference type="RefSeq" id="WP_141640823.1">
    <property type="nucleotide sequence ID" value="NZ_VIFM01000006.1"/>
</dbReference>
<name>A0A540X8B9_9BACT</name>